<feature type="binding site" evidence="10">
    <location>
        <position position="292"/>
    </location>
    <ligand>
        <name>substrate</name>
    </ligand>
</feature>
<dbReference type="NCBIfam" id="NF009895">
    <property type="entry name" value="PRK13352.1"/>
    <property type="match status" value="1"/>
</dbReference>
<feature type="binding site" evidence="10">
    <location>
        <position position="333"/>
    </location>
    <ligand>
        <name>Zn(2+)</name>
        <dbReference type="ChEBI" id="CHEBI:29105"/>
    </ligand>
</feature>
<dbReference type="PANTHER" id="PTHR30557:SF1">
    <property type="entry name" value="PHOSPHOMETHYLPYRIMIDINE SYNTHASE, CHLOROPLASTIC"/>
    <property type="match status" value="1"/>
</dbReference>
<proteinExistence type="inferred from homology"/>
<dbReference type="InterPro" id="IPR038521">
    <property type="entry name" value="ThiC/Bza_core_dom"/>
</dbReference>
<keyword evidence="6 10" id="KW-0784">Thiamine biosynthesis</keyword>
<feature type="binding site" evidence="10">
    <location>
        <position position="95"/>
    </location>
    <ligand>
        <name>substrate</name>
    </ligand>
</feature>
<keyword evidence="4 10" id="KW-0479">Metal-binding</keyword>
<feature type="binding site" evidence="10">
    <location>
        <position position="409"/>
    </location>
    <ligand>
        <name>[4Fe-4S] cluster</name>
        <dbReference type="ChEBI" id="CHEBI:49883"/>
        <note>4Fe-4S-S-AdoMet</note>
    </ligand>
</feature>
<feature type="binding site" evidence="10">
    <location>
        <position position="124"/>
    </location>
    <ligand>
        <name>substrate</name>
    </ligand>
</feature>
<evidence type="ECO:0000313" key="11">
    <source>
        <dbReference type="EMBL" id="MFC1853696.1"/>
    </source>
</evidence>
<keyword evidence="9 10" id="KW-0456">Lyase</keyword>
<dbReference type="Gene3D" id="6.10.250.620">
    <property type="match status" value="1"/>
</dbReference>
<dbReference type="Pfam" id="PF01964">
    <property type="entry name" value="ThiC_Rad_SAM"/>
    <property type="match status" value="1"/>
</dbReference>
<dbReference type="NCBIfam" id="TIGR00190">
    <property type="entry name" value="thiC"/>
    <property type="match status" value="1"/>
</dbReference>
<feature type="binding site" evidence="10">
    <location>
        <position position="265"/>
    </location>
    <ligand>
        <name>substrate</name>
    </ligand>
</feature>
<keyword evidence="12" id="KW-1185">Reference proteome</keyword>
<keyword evidence="5 10" id="KW-0862">Zinc</keyword>
<dbReference type="InterPro" id="IPR037509">
    <property type="entry name" value="ThiC"/>
</dbReference>
<feature type="binding site" evidence="10">
    <location>
        <begin position="185"/>
        <end position="187"/>
    </location>
    <ligand>
        <name>substrate</name>
    </ligand>
</feature>
<evidence type="ECO:0000256" key="9">
    <source>
        <dbReference type="ARBA" id="ARBA00023239"/>
    </source>
</evidence>
<dbReference type="Proteomes" id="UP001594351">
    <property type="component" value="Unassembled WGS sequence"/>
</dbReference>
<keyword evidence="2 10" id="KW-0004">4Fe-4S</keyword>
<dbReference type="EMBL" id="JBHPBY010000575">
    <property type="protein sequence ID" value="MFC1853696.1"/>
    <property type="molecule type" value="Genomic_DNA"/>
</dbReference>
<organism evidence="11 12">
    <name type="scientific">candidate division CSSED10-310 bacterium</name>
    <dbReference type="NCBI Taxonomy" id="2855610"/>
    <lineage>
        <taxon>Bacteria</taxon>
        <taxon>Bacteria division CSSED10-310</taxon>
    </lineage>
</organism>
<reference evidence="11 12" key="1">
    <citation type="submission" date="2024-09" db="EMBL/GenBank/DDBJ databases">
        <title>Laminarin stimulates single cell rates of sulfate reduction while oxygen inhibits transcriptomic activity in coastal marine sediment.</title>
        <authorList>
            <person name="Lindsay M."/>
            <person name="Orcutt B."/>
            <person name="Emerson D."/>
            <person name="Stepanauskas R."/>
            <person name="D'Angelo T."/>
        </authorList>
    </citation>
    <scope>NUCLEOTIDE SEQUENCE [LARGE SCALE GENOMIC DNA]</scope>
    <source>
        <strain evidence="11">SAG AM-311-K15</strain>
    </source>
</reference>
<evidence type="ECO:0000256" key="6">
    <source>
        <dbReference type="ARBA" id="ARBA00022977"/>
    </source>
</evidence>
<evidence type="ECO:0000256" key="8">
    <source>
        <dbReference type="ARBA" id="ARBA00023014"/>
    </source>
</evidence>
<comment type="function">
    <text evidence="1 10">Catalyzes the synthesis of the hydroxymethylpyrimidine phosphate (HMP-P) moiety of thiamine from aminoimidazole ribotide (AIR) in a radical S-adenosyl-L-methionine (SAM)-dependent reaction.</text>
</comment>
<dbReference type="SFLD" id="SFLDS00113">
    <property type="entry name" value="Radical_SAM_Phosphomethylpyrim"/>
    <property type="match status" value="1"/>
</dbReference>
<evidence type="ECO:0000313" key="12">
    <source>
        <dbReference type="Proteomes" id="UP001594351"/>
    </source>
</evidence>
<evidence type="ECO:0000256" key="4">
    <source>
        <dbReference type="ARBA" id="ARBA00022723"/>
    </source>
</evidence>
<evidence type="ECO:0000256" key="7">
    <source>
        <dbReference type="ARBA" id="ARBA00023004"/>
    </source>
</evidence>
<keyword evidence="7 10" id="KW-0408">Iron</keyword>
<comment type="similarity">
    <text evidence="10">Belongs to the ThiC family.</text>
</comment>
<evidence type="ECO:0000256" key="5">
    <source>
        <dbReference type="ARBA" id="ARBA00022833"/>
    </source>
</evidence>
<evidence type="ECO:0000256" key="1">
    <source>
        <dbReference type="ARBA" id="ARBA00003175"/>
    </source>
</evidence>
<sequence length="431" mass="46665">MTQMSSARKGDLSPEMKQILKTERIDQEALLQGVASGTIAIPANINRSLKRPQAIGKGLKTKVNANIGTSPDSSDLALELQKLDAAEKAGADTFMDLSTAGDLDEIRKTLIEHASIPIGTVPIYQARIEVIQSGKGFIDMSVDELFEVLQKHAEDGVDFFTVHCGVTRAAVDALLNEGRLMNIVSRGGSFLVEWMLYHDCENPLYQHYDRLLALAKKYDVTLSLGDGLRPGCLADATDRAMIQELITLGELTNRAWQEDVQVIIEGPGHMPINHIAENVFLEKQLCHGAPFYVLGPIVTDIAPGYDHITAGIGGAIAASAGADFLCYVTPSEHLSLPTVEDVHLGVITTRIAAHAGDIGKGIPGALTQDDAMAKCRQNHDWKGQIALSIDPGKATTRREASLPADEETCSMCGEFCAIKVINRSFREILNR</sequence>
<comment type="caution">
    <text evidence="11">The sequence shown here is derived from an EMBL/GenBank/DDBJ whole genome shotgun (WGS) entry which is preliminary data.</text>
</comment>
<dbReference type="SFLD" id="SFLDF00407">
    <property type="entry name" value="phosphomethylpyrimidine_syntha"/>
    <property type="match status" value="1"/>
</dbReference>
<gene>
    <name evidence="10 11" type="primary">thiC</name>
    <name evidence="11" type="ORF">ACFL27_26225</name>
</gene>
<dbReference type="HAMAP" id="MF_00089">
    <property type="entry name" value="ThiC"/>
    <property type="match status" value="1"/>
</dbReference>
<dbReference type="GO" id="GO:0070284">
    <property type="term" value="F:phosphomethylpyrimidine synthase activity"/>
    <property type="evidence" value="ECO:0007669"/>
    <property type="project" value="UniProtKB-EC"/>
</dbReference>
<dbReference type="PANTHER" id="PTHR30557">
    <property type="entry name" value="THIAMINE BIOSYNTHESIS PROTEIN THIC"/>
    <property type="match status" value="1"/>
</dbReference>
<dbReference type="SFLD" id="SFLDG01114">
    <property type="entry name" value="phosphomethylpyrimidine_syntha"/>
    <property type="match status" value="1"/>
</dbReference>
<comment type="cofactor">
    <cofactor evidence="10">
        <name>[4Fe-4S] cluster</name>
        <dbReference type="ChEBI" id="CHEBI:49883"/>
    </cofactor>
    <text evidence="10">Binds 1 [4Fe-4S] cluster per subunit. The cluster is coordinated with 3 cysteines and an exchangeable S-adenosyl-L-methionine.</text>
</comment>
<evidence type="ECO:0000256" key="2">
    <source>
        <dbReference type="ARBA" id="ARBA00022485"/>
    </source>
</evidence>
<feature type="binding site" evidence="10">
    <location>
        <position position="66"/>
    </location>
    <ligand>
        <name>substrate</name>
    </ligand>
</feature>
<comment type="pathway">
    <text evidence="10">Cofactor biosynthesis; thiamine diphosphate biosynthesis.</text>
</comment>
<feature type="binding site" evidence="10">
    <location>
        <position position="163"/>
    </location>
    <ligand>
        <name>substrate</name>
    </ligand>
</feature>
<dbReference type="EC" id="4.1.99.17" evidence="10"/>
<comment type="catalytic activity">
    <reaction evidence="10">
        <text>5-amino-1-(5-phospho-beta-D-ribosyl)imidazole + S-adenosyl-L-methionine = 4-amino-2-methyl-5-(phosphooxymethyl)pyrimidine + CO + 5'-deoxyadenosine + formate + L-methionine + 3 H(+)</text>
        <dbReference type="Rhea" id="RHEA:24840"/>
        <dbReference type="ChEBI" id="CHEBI:15378"/>
        <dbReference type="ChEBI" id="CHEBI:15740"/>
        <dbReference type="ChEBI" id="CHEBI:17245"/>
        <dbReference type="ChEBI" id="CHEBI:17319"/>
        <dbReference type="ChEBI" id="CHEBI:57844"/>
        <dbReference type="ChEBI" id="CHEBI:58354"/>
        <dbReference type="ChEBI" id="CHEBI:59789"/>
        <dbReference type="ChEBI" id="CHEBI:137981"/>
        <dbReference type="EC" id="4.1.99.17"/>
    </reaction>
</comment>
<dbReference type="InterPro" id="IPR002817">
    <property type="entry name" value="ThiC/BzaA/B"/>
</dbReference>
<feature type="binding site" evidence="10">
    <location>
        <position position="416"/>
    </location>
    <ligand>
        <name>[4Fe-4S] cluster</name>
        <dbReference type="ChEBI" id="CHEBI:49883"/>
        <note>4Fe-4S-S-AdoMet</note>
    </ligand>
</feature>
<feature type="binding site" evidence="10">
    <location>
        <begin position="226"/>
        <end position="229"/>
    </location>
    <ligand>
        <name>substrate</name>
    </ligand>
</feature>
<accession>A0ABV6Z5P5</accession>
<protein>
    <recommendedName>
        <fullName evidence="10">Phosphomethylpyrimidine synthase</fullName>
        <ecNumber evidence="10">4.1.99.17</ecNumber>
    </recommendedName>
    <alternativeName>
        <fullName evidence="10">Hydroxymethylpyrimidine phosphate synthase</fullName>
        <shortName evidence="10">HMP-P synthase</shortName>
        <shortName evidence="10">HMP-phosphate synthase</shortName>
        <shortName evidence="10">HMPP synthase</shortName>
    </alternativeName>
    <alternativeName>
        <fullName evidence="10">Thiamine biosynthesis protein ThiC</fullName>
    </alternativeName>
</protein>
<evidence type="ECO:0000256" key="10">
    <source>
        <dbReference type="HAMAP-Rule" id="MF_00089"/>
    </source>
</evidence>
<keyword evidence="3 10" id="KW-0949">S-adenosyl-L-methionine</keyword>
<feature type="binding site" evidence="10">
    <location>
        <position position="269"/>
    </location>
    <ligand>
        <name>Zn(2+)</name>
        <dbReference type="ChEBI" id="CHEBI:29105"/>
    </ligand>
</feature>
<feature type="binding site" evidence="10">
    <location>
        <position position="412"/>
    </location>
    <ligand>
        <name>[4Fe-4S] cluster</name>
        <dbReference type="ChEBI" id="CHEBI:49883"/>
        <note>4Fe-4S-S-AdoMet</note>
    </ligand>
</feature>
<evidence type="ECO:0000256" key="3">
    <source>
        <dbReference type="ARBA" id="ARBA00022691"/>
    </source>
</evidence>
<keyword evidence="8 10" id="KW-0411">Iron-sulfur</keyword>
<dbReference type="Gene3D" id="3.20.20.540">
    <property type="entry name" value="Radical SAM ThiC family, central domain"/>
    <property type="match status" value="1"/>
</dbReference>
<name>A0ABV6Z5P5_UNCC1</name>